<dbReference type="Proteomes" id="UP000594220">
    <property type="component" value="Unplaced"/>
</dbReference>
<dbReference type="GO" id="GO:0030425">
    <property type="term" value="C:dendrite"/>
    <property type="evidence" value="ECO:0007669"/>
    <property type="project" value="TreeGrafter"/>
</dbReference>
<dbReference type="GO" id="GO:0019934">
    <property type="term" value="P:cGMP-mediated signaling"/>
    <property type="evidence" value="ECO:0007669"/>
    <property type="project" value="Ensembl"/>
</dbReference>
<dbReference type="GeneTree" id="ENSGT01050000244937"/>
<keyword evidence="3" id="KW-0085">Behavior</keyword>
<dbReference type="SUPFAM" id="SSF81321">
    <property type="entry name" value="Family A G protein-coupled receptor-like"/>
    <property type="match status" value="1"/>
</dbReference>
<comment type="subcellular location">
    <subcellularLocation>
        <location evidence="1">Cell membrane</location>
        <topology evidence="1">Multi-pass membrane protein</topology>
    </subcellularLocation>
</comment>
<dbReference type="GO" id="GO:0001587">
    <property type="term" value="F:Gq/11-coupled serotonin receptor activity"/>
    <property type="evidence" value="ECO:0007669"/>
    <property type="project" value="Ensembl"/>
</dbReference>
<dbReference type="FunFam" id="1.20.1070.10:FF:000523">
    <property type="entry name" value="5-hydroxytryptamine receptor 2B"/>
    <property type="match status" value="2"/>
</dbReference>
<dbReference type="GO" id="GO:0045202">
    <property type="term" value="C:synapse"/>
    <property type="evidence" value="ECO:0007669"/>
    <property type="project" value="GOC"/>
</dbReference>
<dbReference type="GO" id="GO:0099589">
    <property type="term" value="F:serotonin receptor activity"/>
    <property type="evidence" value="ECO:0007669"/>
    <property type="project" value="Ensembl"/>
</dbReference>
<keyword evidence="9 11" id="KW-0675">Receptor</keyword>
<dbReference type="GeneID" id="109310978"/>
<dbReference type="GO" id="GO:0007631">
    <property type="term" value="P:feeding behavior"/>
    <property type="evidence" value="ECO:0007669"/>
    <property type="project" value="Ensembl"/>
</dbReference>
<evidence type="ECO:0000256" key="5">
    <source>
        <dbReference type="ARBA" id="ARBA00022989"/>
    </source>
</evidence>
<evidence type="ECO:0000256" key="6">
    <source>
        <dbReference type="ARBA" id="ARBA00023040"/>
    </source>
</evidence>
<dbReference type="GO" id="GO:0050850">
    <property type="term" value="P:positive regulation of calcium-mediated signaling"/>
    <property type="evidence" value="ECO:0007669"/>
    <property type="project" value="Ensembl"/>
</dbReference>
<feature type="transmembrane region" description="Helical" evidence="12">
    <location>
        <begin position="391"/>
        <end position="410"/>
    </location>
</feature>
<dbReference type="GO" id="GO:0007210">
    <property type="term" value="P:serotonin receptor signaling pathway"/>
    <property type="evidence" value="ECO:0007669"/>
    <property type="project" value="TreeGrafter"/>
</dbReference>
<evidence type="ECO:0000259" key="14">
    <source>
        <dbReference type="PROSITE" id="PS50262"/>
    </source>
</evidence>
<dbReference type="PANTHER" id="PTHR24247">
    <property type="entry name" value="5-HYDROXYTRYPTAMINE RECEPTOR"/>
    <property type="match status" value="1"/>
</dbReference>
<dbReference type="OrthoDB" id="420518at2759"/>
<evidence type="ECO:0000256" key="9">
    <source>
        <dbReference type="ARBA" id="ARBA00023170"/>
    </source>
</evidence>
<dbReference type="CDD" id="cd15305">
    <property type="entry name" value="7tmA_5-HT2C"/>
    <property type="match status" value="1"/>
</dbReference>
<keyword evidence="16" id="KW-1185">Reference proteome</keyword>
<comment type="similarity">
    <text evidence="11">Belongs to the G-protein coupled receptor 1 family.</text>
</comment>
<dbReference type="GO" id="GO:0051378">
    <property type="term" value="F:serotonin binding"/>
    <property type="evidence" value="ECO:0007669"/>
    <property type="project" value="Ensembl"/>
</dbReference>
<dbReference type="GO" id="GO:0010513">
    <property type="term" value="P:positive regulation of phosphatidylinositol biosynthetic process"/>
    <property type="evidence" value="ECO:0007669"/>
    <property type="project" value="Ensembl"/>
</dbReference>
<feature type="transmembrane region" description="Helical" evidence="12">
    <location>
        <begin position="252"/>
        <end position="274"/>
    </location>
</feature>
<evidence type="ECO:0000256" key="2">
    <source>
        <dbReference type="ARBA" id="ARBA00022475"/>
    </source>
</evidence>
<evidence type="ECO:0000313" key="16">
    <source>
        <dbReference type="Proteomes" id="UP000594220"/>
    </source>
</evidence>
<gene>
    <name evidence="15" type="primary">HTR2C</name>
</gene>
<dbReference type="AlphaFoldDB" id="A0A7M4EE86"/>
<feature type="transmembrane region" description="Helical" evidence="12">
    <location>
        <begin position="351"/>
        <end position="371"/>
    </location>
</feature>
<keyword evidence="7 12" id="KW-0472">Membrane</keyword>
<keyword evidence="13" id="KW-0732">Signal</keyword>
<dbReference type="GO" id="GO:0001662">
    <property type="term" value="P:behavioral fear response"/>
    <property type="evidence" value="ECO:0007669"/>
    <property type="project" value="Ensembl"/>
</dbReference>
<reference evidence="15" key="2">
    <citation type="submission" date="2025-09" db="UniProtKB">
        <authorList>
            <consortium name="Ensembl"/>
        </authorList>
    </citation>
    <scope>IDENTIFICATION</scope>
</reference>
<evidence type="ECO:0000256" key="11">
    <source>
        <dbReference type="RuleBase" id="RU000688"/>
    </source>
</evidence>
<keyword evidence="6 11" id="KW-0297">G-protein coupled receptor</keyword>
<protein>
    <submittedName>
        <fullName evidence="15">5-hydroxytryptamine receptor 2C</fullName>
    </submittedName>
</protein>
<dbReference type="GO" id="GO:0051209">
    <property type="term" value="P:release of sequestered calcium ion into cytosol"/>
    <property type="evidence" value="ECO:0007669"/>
    <property type="project" value="Ensembl"/>
</dbReference>
<organism evidence="15 16">
    <name type="scientific">Crocodylus porosus</name>
    <name type="common">Saltwater crocodile</name>
    <name type="synonym">Estuarine crocodile</name>
    <dbReference type="NCBI Taxonomy" id="8502"/>
    <lineage>
        <taxon>Eukaryota</taxon>
        <taxon>Metazoa</taxon>
        <taxon>Chordata</taxon>
        <taxon>Craniata</taxon>
        <taxon>Vertebrata</taxon>
        <taxon>Euteleostomi</taxon>
        <taxon>Archelosauria</taxon>
        <taxon>Archosauria</taxon>
        <taxon>Crocodylia</taxon>
        <taxon>Longirostres</taxon>
        <taxon>Crocodylidae</taxon>
        <taxon>Crocodylus</taxon>
    </lineage>
</organism>
<dbReference type="Ensembl" id="ENSCPRT00005009096.1">
    <property type="protein sequence ID" value="ENSCPRP00005007735.1"/>
    <property type="gene ID" value="ENSCPRG00005005511.1"/>
</dbReference>
<evidence type="ECO:0000256" key="8">
    <source>
        <dbReference type="ARBA" id="ARBA00023157"/>
    </source>
</evidence>
<dbReference type="GO" id="GO:0007268">
    <property type="term" value="P:chemical synaptic transmission"/>
    <property type="evidence" value="ECO:0007669"/>
    <property type="project" value="TreeGrafter"/>
</dbReference>
<evidence type="ECO:0000256" key="4">
    <source>
        <dbReference type="ARBA" id="ARBA00022692"/>
    </source>
</evidence>
<evidence type="ECO:0000256" key="12">
    <source>
        <dbReference type="SAM" id="Phobius"/>
    </source>
</evidence>
<dbReference type="GO" id="GO:0098666">
    <property type="term" value="C:G protein-coupled serotonin receptor complex"/>
    <property type="evidence" value="ECO:0007669"/>
    <property type="project" value="Ensembl"/>
</dbReference>
<evidence type="ECO:0000256" key="3">
    <source>
        <dbReference type="ARBA" id="ARBA00022610"/>
    </source>
</evidence>
<keyword evidence="4 11" id="KW-0812">Transmembrane</keyword>
<feature type="transmembrane region" description="Helical" evidence="12">
    <location>
        <begin position="68"/>
        <end position="91"/>
    </location>
</feature>
<dbReference type="PROSITE" id="PS50262">
    <property type="entry name" value="G_PROTEIN_RECEP_F1_2"/>
    <property type="match status" value="1"/>
</dbReference>
<dbReference type="GO" id="GO:0007187">
    <property type="term" value="P:G protein-coupled receptor signaling pathway, coupled to cyclic nucleotide second messenger"/>
    <property type="evidence" value="ECO:0007669"/>
    <property type="project" value="TreeGrafter"/>
</dbReference>
<evidence type="ECO:0000256" key="1">
    <source>
        <dbReference type="ARBA" id="ARBA00004651"/>
    </source>
</evidence>
<dbReference type="GO" id="GO:0032098">
    <property type="term" value="P:regulation of appetite"/>
    <property type="evidence" value="ECO:0007669"/>
    <property type="project" value="Ensembl"/>
</dbReference>
<dbReference type="InterPro" id="IPR017452">
    <property type="entry name" value="GPCR_Rhodpsn_7TM"/>
</dbReference>
<dbReference type="PANTHER" id="PTHR24247:SF32">
    <property type="entry name" value="5-HYDROXYTRYPTAMINE RECEPTOR 2C"/>
    <property type="match status" value="1"/>
</dbReference>
<dbReference type="GO" id="GO:0005886">
    <property type="term" value="C:plasma membrane"/>
    <property type="evidence" value="ECO:0007669"/>
    <property type="project" value="UniProtKB-SubCell"/>
</dbReference>
<reference evidence="15" key="1">
    <citation type="submission" date="2025-08" db="UniProtKB">
        <authorList>
            <consortium name="Ensembl"/>
        </authorList>
    </citation>
    <scope>IDENTIFICATION</scope>
</reference>
<feature type="domain" description="G-protein coupled receptors family 1 profile" evidence="14">
    <location>
        <begin position="83"/>
        <end position="407"/>
    </location>
</feature>
<evidence type="ECO:0000256" key="13">
    <source>
        <dbReference type="SAM" id="SignalP"/>
    </source>
</evidence>
<dbReference type="RefSeq" id="XP_019391914.1">
    <property type="nucleotide sequence ID" value="XM_019536369.1"/>
</dbReference>
<dbReference type="Gene3D" id="1.20.1070.10">
    <property type="entry name" value="Rhodopsin 7-helix transmembrane proteins"/>
    <property type="match status" value="1"/>
</dbReference>
<keyword evidence="5 12" id="KW-1133">Transmembrane helix</keyword>
<dbReference type="GO" id="GO:0006874">
    <property type="term" value="P:intracellular calcium ion homeostasis"/>
    <property type="evidence" value="ECO:0007669"/>
    <property type="project" value="Ensembl"/>
</dbReference>
<keyword evidence="8" id="KW-1015">Disulfide bond</keyword>
<dbReference type="Pfam" id="PF00001">
    <property type="entry name" value="7tm_1"/>
    <property type="match status" value="2"/>
</dbReference>
<dbReference type="OMA" id="YRNGNEF"/>
<dbReference type="GO" id="GO:0007208">
    <property type="term" value="P:phospholipase C-activating serotonin receptor signaling pathway"/>
    <property type="evidence" value="ECO:0007669"/>
    <property type="project" value="Ensembl"/>
</dbReference>
<evidence type="ECO:0000313" key="15">
    <source>
        <dbReference type="Ensembl" id="ENSCPRP00005007735.1"/>
    </source>
</evidence>
<feature type="transmembrane region" description="Helical" evidence="12">
    <location>
        <begin position="168"/>
        <end position="189"/>
    </location>
</feature>
<dbReference type="GO" id="GO:0071886">
    <property type="term" value="F:1-(4-iodo-2,5-dimethoxyphenyl)propan-2-amine binding"/>
    <property type="evidence" value="ECO:0007669"/>
    <property type="project" value="Ensembl"/>
</dbReference>
<dbReference type="GO" id="GO:0042802">
    <property type="term" value="F:identical protein binding"/>
    <property type="evidence" value="ECO:0007669"/>
    <property type="project" value="Ensembl"/>
</dbReference>
<feature type="transmembrane region" description="Helical" evidence="12">
    <location>
        <begin position="210"/>
        <end position="232"/>
    </location>
</feature>
<feature type="chain" id="PRO_5029902594" evidence="13">
    <location>
        <begin position="21"/>
        <end position="499"/>
    </location>
</feature>
<dbReference type="PRINTS" id="PR00237">
    <property type="entry name" value="GPCRRHODOPSN"/>
</dbReference>
<dbReference type="SMART" id="SM01381">
    <property type="entry name" value="7TM_GPCR_Srsx"/>
    <property type="match status" value="1"/>
</dbReference>
<proteinExistence type="inferred from homology"/>
<accession>A0A7M4EE86</accession>
<sequence>MMSTLSGAGILVSLTTVSVTLDFSLHGGLMAWPLSSNLTLNQSLPTFDPFNTSEKEEVSRMSIREKNWPALLILVIIVLTIGGNILVIMAVSLEKKLQNATNYFLMSLAVADMLVGILVMPVSLITVLYARRAKAPGDGLPSTWVKRGTMENITTHYAWPLPKQLCPIWISLDVLFSTASIMHLCAISLDRYVAIRNPIEHSRFNSRTKAIMKIAAVWTISIGISTPIPVIGLQDDSRVFVNGSCILNERNFVLIGSFVAFFIPLVIMVITYCLTVQVLQRQATVFMYGEMPKQRRSSMSCLKKENNTENISMLQNHEGTSHLNSPANKEAVLFRKGTMQSINNERRASKVLGIVFFLFLIMWCPFFITNIMSVLCTETCSESLLTELLDVFVWVGYVCSGVNPLVYTLFNKTYRRAFSNYIRCQYKANNKSTLRQNQCPNVPSTALYRKDLNLNSYRNGNEFNSMELDDIEEGLEMQPGTSELSINSCNVVSERVSCV</sequence>
<evidence type="ECO:0000256" key="7">
    <source>
        <dbReference type="ARBA" id="ARBA00023136"/>
    </source>
</evidence>
<keyword evidence="10 11" id="KW-0807">Transducer</keyword>
<dbReference type="GO" id="GO:0045600">
    <property type="term" value="P:positive regulation of fat cell differentiation"/>
    <property type="evidence" value="ECO:0007669"/>
    <property type="project" value="Ensembl"/>
</dbReference>
<dbReference type="GO" id="GO:0070374">
    <property type="term" value="P:positive regulation of ERK1 and ERK2 cascade"/>
    <property type="evidence" value="ECO:0007669"/>
    <property type="project" value="Ensembl"/>
</dbReference>
<feature type="signal peptide" evidence="13">
    <location>
        <begin position="1"/>
        <end position="20"/>
    </location>
</feature>
<dbReference type="GO" id="GO:0030594">
    <property type="term" value="F:neurotransmitter receptor activity"/>
    <property type="evidence" value="ECO:0007669"/>
    <property type="project" value="TreeGrafter"/>
</dbReference>
<evidence type="ECO:0000256" key="10">
    <source>
        <dbReference type="ARBA" id="ARBA00023224"/>
    </source>
</evidence>
<dbReference type="PROSITE" id="PS00237">
    <property type="entry name" value="G_PROTEIN_RECEP_F1_1"/>
    <property type="match status" value="1"/>
</dbReference>
<dbReference type="GO" id="GO:0043397">
    <property type="term" value="P:regulation of corticotropin-releasing hormone secretion"/>
    <property type="evidence" value="ECO:0007669"/>
    <property type="project" value="Ensembl"/>
</dbReference>
<feature type="transmembrane region" description="Helical" evidence="12">
    <location>
        <begin position="103"/>
        <end position="130"/>
    </location>
</feature>
<dbReference type="InterPro" id="IPR000276">
    <property type="entry name" value="GPCR_Rhodpsn"/>
</dbReference>
<dbReference type="CTD" id="3358"/>
<keyword evidence="2" id="KW-1003">Cell membrane</keyword>
<dbReference type="KEGG" id="cpoo:109310978"/>
<dbReference type="GO" id="GO:0031644">
    <property type="term" value="P:regulation of nervous system process"/>
    <property type="evidence" value="ECO:0007669"/>
    <property type="project" value="Ensembl"/>
</dbReference>
<name>A0A7M4EE86_CROPO</name>